<reference evidence="4" key="1">
    <citation type="submission" date="2021-02" db="EMBL/GenBank/DDBJ databases">
        <authorList>
            <person name="Dougan E. K."/>
            <person name="Rhodes N."/>
            <person name="Thang M."/>
            <person name="Chan C."/>
        </authorList>
    </citation>
    <scope>NUCLEOTIDE SEQUENCE</scope>
</reference>
<feature type="transmembrane region" description="Helical" evidence="3">
    <location>
        <begin position="2131"/>
        <end position="2150"/>
    </location>
</feature>
<dbReference type="EMBL" id="CAJNDS010002853">
    <property type="protein sequence ID" value="CAE7619978.1"/>
    <property type="molecule type" value="Genomic_DNA"/>
</dbReference>
<feature type="compositionally biased region" description="Low complexity" evidence="2">
    <location>
        <begin position="168"/>
        <end position="178"/>
    </location>
</feature>
<evidence type="ECO:0000313" key="4">
    <source>
        <dbReference type="EMBL" id="CAE7619978.1"/>
    </source>
</evidence>
<keyword evidence="1" id="KW-0175">Coiled coil</keyword>
<proteinExistence type="predicted"/>
<feature type="compositionally biased region" description="Basic and acidic residues" evidence="2">
    <location>
        <begin position="436"/>
        <end position="469"/>
    </location>
</feature>
<feature type="transmembrane region" description="Helical" evidence="3">
    <location>
        <begin position="2180"/>
        <end position="2202"/>
    </location>
</feature>
<keyword evidence="5" id="KW-1185">Reference proteome</keyword>
<feature type="compositionally biased region" description="Basic residues" evidence="2">
    <location>
        <begin position="425"/>
        <end position="435"/>
    </location>
</feature>
<evidence type="ECO:0000313" key="5">
    <source>
        <dbReference type="Proteomes" id="UP000604046"/>
    </source>
</evidence>
<sequence>MDIRKRVAELHFEQLLKRDKPAARTEYGWQHILVTAQDSLVARLETLKTPEEVWAFAHRCLRDSHLKDVFRDFAVDDVCDVAVPEETVRSVVFPEQEHDLFDKDLEAFQLSFSSNQPSGSSFRRLQAASEQPIDLLVPESSRAVSFTRPLKRLDDETDEELTGPSVPAAPSNPFAAGSPSSAGSSLLFYLTKVLPKPEPFRPSTRDEEFAQWPQWSWAFEQYLSCLDPSFDKELHEYARQSTPVLLESLSEQAKARSRIVYGMLNGLLYERGRRLLRSVPSQNGFEAWRLLSNDLMPKTRNRVLALLRTINSWPSFDAKQGIAQQLLRLEAAFEEYAQLERGGLPENNKMATLLSCLTGQLRQHANVVISDDSTYRDLRELVLRWDGAQTKWQSSVASSYGLYEGKKGLHDPGDVVPMEVDRVAKGGRGKYKGGKGKGDKGGKGKGKGDKGGRTDKGKGKGDKGGKAKGDSQALCGWCHKPGHFKRDCYQYKAFLDGKTKGARQVQASAASDAGSSTTLPSSASALQAQQGKSDHPAVRRVTAEPMMFDMSDLADVLSLEPNVRMLTVTAPQSFRMDSGDSNGDWTLPPPDYAELDLQSTVAPQFVRTVSSPSHSVIIDSGADISCIPASFQACGRAASARPLQVCDAQGGAMHVQAERLVDFVLHGGPKPVVIRERCVVANVTQPLLSLGRLTHRGWWPVCKGETAGSGGMALVHHATGAEVPLLLKGYSWAVDAQIRRVEQEGGSPDSPQQHSQVASIQVKLDPDALEAIEYGWHIGATGHFVWRGRSSRFLDPSLIAPIAWPYRSTLMQRSGTWFLLEHCVPWTQIRDVEATLPGGQVAEVITYLHVKVEPVTEIGVQLPEGMLEPEGLPEPNFYSFYRKREQDPPGPVEQDRVVPEEVVMQGLEDVSGEAAGPVHRPLPDQVEVDESAPAGEVEPVSLDGVVLSDDSSLAVLKTAAAKLNLSTAGSKTRLFTRIKNYLDKQRLALELELAADAQTVGERQPRVQPVPREPTPQERLLHECTHVPYQAWCEHCIAMRAVPDRMEFLKQGPRDVPVVQFDFCFTGYTVDKGMVSLDSAPENAQQALKCLVCHDSATGSIGAIPCEAKGDTRYLGIELQRFIQGLGHSTICLKCDNEPSTLALQKAIVAARQRLGLRTITQNPAIGAKGSLGFCEKAVDSVRKLANTLLDQARSRTGLPLPVSHCLFAWAFVHSAWLINRYRVIGNMTAYERATGASYGGRIAPFAEPVYCQVEAKQKGDKRWLLGILVGKSSSNDMYVIAGKDGIRLSRSIRRVGRPWSTEALLYNELKGFPWDYGSGVVGTKFVAMPKQRLPDVVPAPAVEPAEPSVIPAVAPAVLLGGDTDVSAPVDRSSRRVPPPESARVIPNTADSSMAVDEPGANPPMREGVPSTPEAMLPPLKKLCLRAVTFGSQTYEVNDESEFNLDQPDGWDTEANLWSMPSEKDESFTDDVVAAPGEDDERLWFPDNGREPELDSAILAELDDLADSVEVARLIKKSVLRAATPNEDVSLMKGLTTKFVRTWRFKKRKGVGMWYRRSRLCAREFRWLDDSKEGLFSPATSTDIVRLLPALFLTWKKTRPSEQFALVALDIKDAYLEVPQPVPVVSRIQGQDFVFQKMVPGQREGSQQWFNYFYDFLAEHFEVEKCKECPAVIRFSSKSTSVHASESKGPGMIHVDDSLLLLPLDWARDCFIPTVQQRFQITYELAYEVGHSFSFLKRLHTLTEHGITIRQPTSYITHMKEIMNVKENVRQREPCWSELRAKDTTCELDHVEASKFRQAVGTALYISCDRPDVGYAVRMLAAYMARPTEHAKIGLTKLIQYLVNTAHYGIAMKATAPGSKKLFEHGSEDDSERFVLEAFSDADWSGSKRDRRSYGGASYCLNGQYIHYVCRSQKCISLSSMESEYYSAVGSSCQGLFMKAVVEFMSRSPCDLIVYVDNQSCKAFCLRQGVTKACKHFEGRLLWLQDAVQQKRLIMKYVSTHANLGDIHTKPLSPARLQSLLFLHDFVDMHDRPVGSEEWDRTMATEGMKAQVKRVRTVVGGDASSTWVKRVALLLMMMPIPSEAVTSAYSPRSWMCSFVLFLVCLAFCIGSGTESDDHDGWMLVPQHDRLLYCRETLYAIAGMILSYVSWSLGSQGYGAGVEAEMNSTTQTTTAGGGDTAVMPTVIGAMLVMTILGGILVMLTMRVKKLEALLADAQQATADASSRVSRDLARQLEQARRQNRALETELIRARERAGPPAQVVITGRGRCFHHENCHVHQNNPNKVLTPCSYCQHMFFE</sequence>
<feature type="region of interest" description="Disordered" evidence="2">
    <location>
        <begin position="506"/>
        <end position="536"/>
    </location>
</feature>
<dbReference type="Proteomes" id="UP000604046">
    <property type="component" value="Unassembled WGS sequence"/>
</dbReference>
<dbReference type="GO" id="GO:0006508">
    <property type="term" value="P:proteolysis"/>
    <property type="evidence" value="ECO:0007669"/>
    <property type="project" value="InterPro"/>
</dbReference>
<comment type="caution">
    <text evidence="4">The sequence shown here is derived from an EMBL/GenBank/DDBJ whole genome shotgun (WGS) entry which is preliminary data.</text>
</comment>
<dbReference type="GO" id="GO:0004190">
    <property type="term" value="F:aspartic-type endopeptidase activity"/>
    <property type="evidence" value="ECO:0007669"/>
    <property type="project" value="InterPro"/>
</dbReference>
<feature type="coiled-coil region" evidence="1">
    <location>
        <begin position="2199"/>
        <end position="2255"/>
    </location>
</feature>
<dbReference type="OrthoDB" id="448190at2759"/>
<keyword evidence="3" id="KW-0472">Membrane</keyword>
<feature type="region of interest" description="Disordered" evidence="2">
    <location>
        <begin position="423"/>
        <end position="472"/>
    </location>
</feature>
<evidence type="ECO:0000256" key="1">
    <source>
        <dbReference type="SAM" id="Coils"/>
    </source>
</evidence>
<organism evidence="4 5">
    <name type="scientific">Symbiodinium natans</name>
    <dbReference type="NCBI Taxonomy" id="878477"/>
    <lineage>
        <taxon>Eukaryota</taxon>
        <taxon>Sar</taxon>
        <taxon>Alveolata</taxon>
        <taxon>Dinophyceae</taxon>
        <taxon>Suessiales</taxon>
        <taxon>Symbiodiniaceae</taxon>
        <taxon>Symbiodinium</taxon>
    </lineage>
</organism>
<keyword evidence="3" id="KW-0812">Transmembrane</keyword>
<dbReference type="PROSITE" id="PS00141">
    <property type="entry name" value="ASP_PROTEASE"/>
    <property type="match status" value="1"/>
</dbReference>
<dbReference type="InterPro" id="IPR001969">
    <property type="entry name" value="Aspartic_peptidase_AS"/>
</dbReference>
<gene>
    <name evidence="4" type="primary">RE1</name>
    <name evidence="4" type="ORF">SNAT2548_LOCUS35236</name>
</gene>
<dbReference type="CDD" id="cd09272">
    <property type="entry name" value="RNase_HI_RT_Ty1"/>
    <property type="match status" value="1"/>
</dbReference>
<dbReference type="PANTHER" id="PTHR11439">
    <property type="entry name" value="GAG-POL-RELATED RETROTRANSPOSON"/>
    <property type="match status" value="1"/>
</dbReference>
<feature type="compositionally biased region" description="Low complexity" evidence="2">
    <location>
        <begin position="507"/>
        <end position="531"/>
    </location>
</feature>
<feature type="region of interest" description="Disordered" evidence="2">
    <location>
        <begin position="153"/>
        <end position="178"/>
    </location>
</feature>
<feature type="region of interest" description="Disordered" evidence="2">
    <location>
        <begin position="1364"/>
        <end position="1411"/>
    </location>
</feature>
<dbReference type="PANTHER" id="PTHR11439:SF467">
    <property type="entry name" value="INTEGRASE CATALYTIC DOMAIN-CONTAINING PROTEIN"/>
    <property type="match status" value="1"/>
</dbReference>
<keyword evidence="3" id="KW-1133">Transmembrane helix</keyword>
<accession>A0A812VFP5</accession>
<protein>
    <submittedName>
        <fullName evidence="4">RE1 protein</fullName>
    </submittedName>
</protein>
<evidence type="ECO:0000256" key="3">
    <source>
        <dbReference type="SAM" id="Phobius"/>
    </source>
</evidence>
<feature type="transmembrane region" description="Helical" evidence="3">
    <location>
        <begin position="2092"/>
        <end position="2110"/>
    </location>
</feature>
<name>A0A812VFP5_9DINO</name>
<evidence type="ECO:0000256" key="2">
    <source>
        <dbReference type="SAM" id="MobiDB-lite"/>
    </source>
</evidence>